<comment type="caution">
    <text evidence="1">The sequence shown here is derived from an EMBL/GenBank/DDBJ whole genome shotgun (WGS) entry which is preliminary data.</text>
</comment>
<evidence type="ECO:0000313" key="1">
    <source>
        <dbReference type="EMBL" id="KAJ7776945.1"/>
    </source>
</evidence>
<evidence type="ECO:0000313" key="2">
    <source>
        <dbReference type="Proteomes" id="UP001215280"/>
    </source>
</evidence>
<sequence>MSLVDDPTVRKAMRDGPPRIATHWDITDKIESMRHVPMLTINGEHEFMTDSVCAPFFTGADRVKWVKFAESSHMRQWEERERYISVVCTFLEQELWDELLRPVLLFLQMLISSAGHPWGWHGRIFFGVRLDDRKRLYSLHKIIPPQKDALRKHGRYSPNLITAAKMRRIAYAKSLHHHLLSDSIRGSTIVNKEHTILRTGLVLGAIGLLAPVK</sequence>
<protein>
    <submittedName>
        <fullName evidence="1">Uncharacterized protein</fullName>
    </submittedName>
</protein>
<dbReference type="SUPFAM" id="SSF53474">
    <property type="entry name" value="alpha/beta-Hydrolases"/>
    <property type="match status" value="1"/>
</dbReference>
<dbReference type="AlphaFoldDB" id="A0AAD7NVL5"/>
<dbReference type="Gene3D" id="3.40.50.1820">
    <property type="entry name" value="alpha/beta hydrolase"/>
    <property type="match status" value="1"/>
</dbReference>
<feature type="non-terminal residue" evidence="1">
    <location>
        <position position="1"/>
    </location>
</feature>
<organism evidence="1 2">
    <name type="scientific">Mycena maculata</name>
    <dbReference type="NCBI Taxonomy" id="230809"/>
    <lineage>
        <taxon>Eukaryota</taxon>
        <taxon>Fungi</taxon>
        <taxon>Dikarya</taxon>
        <taxon>Basidiomycota</taxon>
        <taxon>Agaricomycotina</taxon>
        <taxon>Agaricomycetes</taxon>
        <taxon>Agaricomycetidae</taxon>
        <taxon>Agaricales</taxon>
        <taxon>Marasmiineae</taxon>
        <taxon>Mycenaceae</taxon>
        <taxon>Mycena</taxon>
    </lineage>
</organism>
<gene>
    <name evidence="1" type="ORF">DFH07DRAFT_936821</name>
</gene>
<dbReference type="Proteomes" id="UP001215280">
    <property type="component" value="Unassembled WGS sequence"/>
</dbReference>
<dbReference type="EMBL" id="JARJLG010000011">
    <property type="protein sequence ID" value="KAJ7776945.1"/>
    <property type="molecule type" value="Genomic_DNA"/>
</dbReference>
<proteinExistence type="predicted"/>
<dbReference type="InterPro" id="IPR029058">
    <property type="entry name" value="AB_hydrolase_fold"/>
</dbReference>
<accession>A0AAD7NVL5</accession>
<reference evidence="1" key="1">
    <citation type="submission" date="2023-03" db="EMBL/GenBank/DDBJ databases">
        <title>Massive genome expansion in bonnet fungi (Mycena s.s.) driven by repeated elements and novel gene families across ecological guilds.</title>
        <authorList>
            <consortium name="Lawrence Berkeley National Laboratory"/>
            <person name="Harder C.B."/>
            <person name="Miyauchi S."/>
            <person name="Viragh M."/>
            <person name="Kuo A."/>
            <person name="Thoen E."/>
            <person name="Andreopoulos B."/>
            <person name="Lu D."/>
            <person name="Skrede I."/>
            <person name="Drula E."/>
            <person name="Henrissat B."/>
            <person name="Morin E."/>
            <person name="Kohler A."/>
            <person name="Barry K."/>
            <person name="LaButti K."/>
            <person name="Morin E."/>
            <person name="Salamov A."/>
            <person name="Lipzen A."/>
            <person name="Mereny Z."/>
            <person name="Hegedus B."/>
            <person name="Baldrian P."/>
            <person name="Stursova M."/>
            <person name="Weitz H."/>
            <person name="Taylor A."/>
            <person name="Grigoriev I.V."/>
            <person name="Nagy L.G."/>
            <person name="Martin F."/>
            <person name="Kauserud H."/>
        </authorList>
    </citation>
    <scope>NUCLEOTIDE SEQUENCE</scope>
    <source>
        <strain evidence="1">CBHHK188m</strain>
    </source>
</reference>
<keyword evidence="2" id="KW-1185">Reference proteome</keyword>
<name>A0AAD7NVL5_9AGAR</name>